<dbReference type="Pfam" id="PF06119">
    <property type="entry name" value="NIDO"/>
    <property type="match status" value="1"/>
</dbReference>
<comment type="caution">
    <text evidence="4">The sequence shown here is derived from an EMBL/GenBank/DDBJ whole genome shotgun (WGS) entry which is preliminary data.</text>
</comment>
<dbReference type="InterPro" id="IPR003886">
    <property type="entry name" value="NIDO_dom"/>
</dbReference>
<feature type="transmembrane region" description="Helical" evidence="1">
    <location>
        <begin position="243"/>
        <end position="261"/>
    </location>
</feature>
<feature type="signal peptide" evidence="2">
    <location>
        <begin position="1"/>
        <end position="21"/>
    </location>
</feature>
<dbReference type="Proteomes" id="UP000179037">
    <property type="component" value="Unassembled WGS sequence"/>
</dbReference>
<evidence type="ECO:0000256" key="1">
    <source>
        <dbReference type="SAM" id="Phobius"/>
    </source>
</evidence>
<dbReference type="GO" id="GO:0007160">
    <property type="term" value="P:cell-matrix adhesion"/>
    <property type="evidence" value="ECO:0007669"/>
    <property type="project" value="InterPro"/>
</dbReference>
<proteinExistence type="predicted"/>
<gene>
    <name evidence="4" type="ORF">A3A87_02715</name>
</gene>
<feature type="domain" description="NIDO" evidence="3">
    <location>
        <begin position="61"/>
        <end position="236"/>
    </location>
</feature>
<name>A0A1F6U369_9PROT</name>
<evidence type="ECO:0000259" key="3">
    <source>
        <dbReference type="Pfam" id="PF06119"/>
    </source>
</evidence>
<keyword evidence="2" id="KW-0732">Signal</keyword>
<accession>A0A1F6U369</accession>
<evidence type="ECO:0000256" key="2">
    <source>
        <dbReference type="SAM" id="SignalP"/>
    </source>
</evidence>
<reference evidence="4 5" key="1">
    <citation type="journal article" date="2016" name="Nat. Commun.">
        <title>Thousands of microbial genomes shed light on interconnected biogeochemical processes in an aquifer system.</title>
        <authorList>
            <person name="Anantharaman K."/>
            <person name="Brown C.T."/>
            <person name="Hug L.A."/>
            <person name="Sharon I."/>
            <person name="Castelle C.J."/>
            <person name="Probst A.J."/>
            <person name="Thomas B.C."/>
            <person name="Singh A."/>
            <person name="Wilkins M.J."/>
            <person name="Karaoz U."/>
            <person name="Brodie E.L."/>
            <person name="Williams K.H."/>
            <person name="Hubbard S.S."/>
            <person name="Banfield J.F."/>
        </authorList>
    </citation>
    <scope>NUCLEOTIDE SEQUENCE [LARGE SCALE GENOMIC DNA]</scope>
</reference>
<keyword evidence="1" id="KW-0812">Transmembrane</keyword>
<dbReference type="AlphaFoldDB" id="A0A1F6U369"/>
<evidence type="ECO:0000313" key="5">
    <source>
        <dbReference type="Proteomes" id="UP000179037"/>
    </source>
</evidence>
<dbReference type="STRING" id="1817768.A3A87_02715"/>
<keyword evidence="1" id="KW-0472">Membrane</keyword>
<evidence type="ECO:0000313" key="4">
    <source>
        <dbReference type="EMBL" id="OGI51790.1"/>
    </source>
</evidence>
<keyword evidence="1" id="KW-1133">Transmembrane helix</keyword>
<dbReference type="EMBL" id="MFTC01000033">
    <property type="protein sequence ID" value="OGI51790.1"/>
    <property type="molecule type" value="Genomic_DNA"/>
</dbReference>
<protein>
    <submittedName>
        <fullName evidence="4">Autotransporter</fullName>
    </submittedName>
</protein>
<sequence>MKLLATSLTLCAALAVNAAQAAAIHDQGLFTTNTLSANDDGSTGLEAIGFSIDFYGSNYTNLYVNNNGNVTFTGPQGTYTPYDLLSTGIPIIAPFFADVDTLGPGSGLTQYGQATLGGHAAFGVNWIGVGYYPSQTDKLNSFQLIITDRSDTGAGNFDFEFNYDQILWETGSASGGSNGFGGDSARAGWSNGVSASYEINGSAVNGGLLDSNGGTGLIHNSLNSNTAGQYVFNVRNGTVIPQVPVPGALVLFLSGMGLLGFKGLRKSA</sequence>
<feature type="chain" id="PRO_5009526951" evidence="2">
    <location>
        <begin position="22"/>
        <end position="268"/>
    </location>
</feature>
<organism evidence="4 5">
    <name type="scientific">Candidatus Muproteobacteria bacterium RIFCSPLOWO2_01_FULL_60_18</name>
    <dbReference type="NCBI Taxonomy" id="1817768"/>
    <lineage>
        <taxon>Bacteria</taxon>
        <taxon>Pseudomonadati</taxon>
        <taxon>Pseudomonadota</taxon>
        <taxon>Candidatus Muproteobacteria</taxon>
    </lineage>
</organism>